<name>A0ABU3SLZ2_9MICO</name>
<reference evidence="1 2" key="1">
    <citation type="submission" date="2023-09" db="EMBL/GenBank/DDBJ databases">
        <title>Microbacterium fusihabitans sp. nov., Microbacterium phycihabitans sp. nov., and Microbacterium cervinum sp. nov., isolated from dried seaweeds of beach.</title>
        <authorList>
            <person name="Lee S.D."/>
        </authorList>
    </citation>
    <scope>NUCLEOTIDE SEQUENCE [LARGE SCALE GENOMIC DNA]</scope>
    <source>
        <strain evidence="1 2">KSW2-29</strain>
    </source>
</reference>
<accession>A0ABU3SLZ2</accession>
<keyword evidence="2" id="KW-1185">Reference proteome</keyword>
<dbReference type="RefSeq" id="WP_316003978.1">
    <property type="nucleotide sequence ID" value="NZ_JAWDIT010000002.1"/>
</dbReference>
<proteinExistence type="predicted"/>
<organism evidence="1 2">
    <name type="scientific">Microbacterium phycohabitans</name>
    <dbReference type="NCBI Taxonomy" id="3075993"/>
    <lineage>
        <taxon>Bacteria</taxon>
        <taxon>Bacillati</taxon>
        <taxon>Actinomycetota</taxon>
        <taxon>Actinomycetes</taxon>
        <taxon>Micrococcales</taxon>
        <taxon>Microbacteriaceae</taxon>
        <taxon>Microbacterium</taxon>
    </lineage>
</organism>
<protein>
    <submittedName>
        <fullName evidence="1">Uncharacterized protein</fullName>
    </submittedName>
</protein>
<sequence length="298" mass="32532">MTHPEWWELVPLHETLLTCAGQHASAAYELIDGGTPTEATFAAARASIHAGAAVELLTKSILAKEHPALIMRNPVDAVRANGHVLELPRTADAADLQIALSRHLTLGTKVEAFGMGILGDRNLAAHVGLSKNSLKQNVNRLGLWIHFVQEASGLQATDWLTPAAASAQEGRYNAFILELHRKLVSARAVYDNKRRVRRKSHGDFEEWAASLERELAESAPYEIGPDFDEQQACPACSRTGHMWGVVDLRYGGLDEPAEYASVSLFFRCAVCELQLGSDETAVVFSPDWNDVSAPLTDV</sequence>
<gene>
    <name evidence="1" type="ORF">RWH44_06755</name>
</gene>
<dbReference type="Proteomes" id="UP001261125">
    <property type="component" value="Unassembled WGS sequence"/>
</dbReference>
<evidence type="ECO:0000313" key="2">
    <source>
        <dbReference type="Proteomes" id="UP001261125"/>
    </source>
</evidence>
<dbReference type="EMBL" id="JAWDIT010000002">
    <property type="protein sequence ID" value="MDU0345402.1"/>
    <property type="molecule type" value="Genomic_DNA"/>
</dbReference>
<evidence type="ECO:0000313" key="1">
    <source>
        <dbReference type="EMBL" id="MDU0345402.1"/>
    </source>
</evidence>
<comment type="caution">
    <text evidence="1">The sequence shown here is derived from an EMBL/GenBank/DDBJ whole genome shotgun (WGS) entry which is preliminary data.</text>
</comment>